<comment type="caution">
    <text evidence="2">The sequence shown here is derived from an EMBL/GenBank/DDBJ whole genome shotgun (WGS) entry which is preliminary data.</text>
</comment>
<reference evidence="2 3" key="1">
    <citation type="journal article" date="2015" name="Genome Announc.">
        <title>Expanding the biotechnology potential of lactobacilli through comparative genomics of 213 strains and associated genera.</title>
        <authorList>
            <person name="Sun Z."/>
            <person name="Harris H.M."/>
            <person name="McCann A."/>
            <person name="Guo C."/>
            <person name="Argimon S."/>
            <person name="Zhang W."/>
            <person name="Yang X."/>
            <person name="Jeffery I.B."/>
            <person name="Cooney J.C."/>
            <person name="Kagawa T.F."/>
            <person name="Liu W."/>
            <person name="Song Y."/>
            <person name="Salvetti E."/>
            <person name="Wrobel A."/>
            <person name="Rasinkangas P."/>
            <person name="Parkhill J."/>
            <person name="Rea M.C."/>
            <person name="O'Sullivan O."/>
            <person name="Ritari J."/>
            <person name="Douillard F.P."/>
            <person name="Paul Ross R."/>
            <person name="Yang R."/>
            <person name="Briner A.E."/>
            <person name="Felis G.E."/>
            <person name="de Vos W.M."/>
            <person name="Barrangou R."/>
            <person name="Klaenhammer T.R."/>
            <person name="Caufield P.W."/>
            <person name="Cui Y."/>
            <person name="Zhang H."/>
            <person name="O'Toole P.W."/>
        </authorList>
    </citation>
    <scope>NUCLEOTIDE SEQUENCE [LARGE SCALE GENOMIC DNA]</scope>
    <source>
        <strain evidence="2 3">DSM 23365</strain>
    </source>
</reference>
<dbReference type="AlphaFoldDB" id="A0A0R2EUR5"/>
<keyword evidence="3" id="KW-1185">Reference proteome</keyword>
<accession>A0A0R2EUR5</accession>
<dbReference type="STRING" id="1423804.FD14_GL001651"/>
<proteinExistence type="predicted"/>
<dbReference type="PATRIC" id="fig|1423804.4.peg.1780"/>
<gene>
    <name evidence="2" type="ORF">FD14_GL001651</name>
</gene>
<dbReference type="Proteomes" id="UP000051442">
    <property type="component" value="Unassembled WGS sequence"/>
</dbReference>
<evidence type="ECO:0000259" key="1">
    <source>
        <dbReference type="Pfam" id="PF02230"/>
    </source>
</evidence>
<protein>
    <submittedName>
        <fullName evidence="2">Phospholipase carboxylesterase family protein</fullName>
    </submittedName>
</protein>
<dbReference type="Pfam" id="PF02230">
    <property type="entry name" value="Abhydrolase_2"/>
    <property type="match status" value="1"/>
</dbReference>
<dbReference type="RefSeq" id="WP_054737231.1">
    <property type="nucleotide sequence ID" value="NZ_AYZM01000134.1"/>
</dbReference>
<evidence type="ECO:0000313" key="2">
    <source>
        <dbReference type="EMBL" id="KRN20014.1"/>
    </source>
</evidence>
<feature type="domain" description="Phospholipase/carboxylesterase/thioesterase" evidence="1">
    <location>
        <begin position="89"/>
        <end position="202"/>
    </location>
</feature>
<evidence type="ECO:0000313" key="3">
    <source>
        <dbReference type="Proteomes" id="UP000051442"/>
    </source>
</evidence>
<dbReference type="GO" id="GO:0016787">
    <property type="term" value="F:hydrolase activity"/>
    <property type="evidence" value="ECO:0007669"/>
    <property type="project" value="InterPro"/>
</dbReference>
<organism evidence="2 3">
    <name type="scientific">Secundilactobacillus similis DSM 23365 = JCM 2765</name>
    <dbReference type="NCBI Taxonomy" id="1423804"/>
    <lineage>
        <taxon>Bacteria</taxon>
        <taxon>Bacillati</taxon>
        <taxon>Bacillota</taxon>
        <taxon>Bacilli</taxon>
        <taxon>Lactobacillales</taxon>
        <taxon>Lactobacillaceae</taxon>
        <taxon>Secundilactobacillus</taxon>
    </lineage>
</organism>
<dbReference type="SUPFAM" id="SSF53474">
    <property type="entry name" value="alpha/beta-Hydrolases"/>
    <property type="match status" value="1"/>
</dbReference>
<dbReference type="OrthoDB" id="9796570at2"/>
<sequence>MTDQTIHSAFFPGDDQLAPVLMLHGTGGDESDLLPIATFLFPQHPKLGIRGRIRENGANRYFIRHDHGDFDLANLSQETDWLLGAIESESQRLHLDAKRMIVLGFSNGANVAAYAWLHKRPPFRTGILLHPMLIDPASTTANLDDVQAFASFGDVDPLITERNFNQLTQQFTIAGANLTSFKNHQSHRPSQAELAAARNWVQHLT</sequence>
<name>A0A0R2EUR5_9LACO</name>
<dbReference type="Gene3D" id="3.40.50.1820">
    <property type="entry name" value="alpha/beta hydrolase"/>
    <property type="match status" value="1"/>
</dbReference>
<dbReference type="InterPro" id="IPR003140">
    <property type="entry name" value="PLipase/COase/thioEstase"/>
</dbReference>
<dbReference type="InterPro" id="IPR029058">
    <property type="entry name" value="AB_hydrolase_fold"/>
</dbReference>
<dbReference type="EMBL" id="AYZM01000134">
    <property type="protein sequence ID" value="KRN20014.1"/>
    <property type="molecule type" value="Genomic_DNA"/>
</dbReference>